<evidence type="ECO:0000313" key="2">
    <source>
        <dbReference type="Proteomes" id="UP001057375"/>
    </source>
</evidence>
<evidence type="ECO:0000313" key="1">
    <source>
        <dbReference type="EMBL" id="GKT31900.1"/>
    </source>
</evidence>
<dbReference type="EMBL" id="BQXS01009772">
    <property type="protein sequence ID" value="GKT31900.1"/>
    <property type="molecule type" value="Genomic_DNA"/>
</dbReference>
<organism evidence="1 2">
    <name type="scientific">Aduncisulcus paluster</name>
    <dbReference type="NCBI Taxonomy" id="2918883"/>
    <lineage>
        <taxon>Eukaryota</taxon>
        <taxon>Metamonada</taxon>
        <taxon>Carpediemonas-like organisms</taxon>
        <taxon>Aduncisulcus</taxon>
    </lineage>
</organism>
<keyword evidence="2" id="KW-1185">Reference proteome</keyword>
<reference evidence="1" key="1">
    <citation type="submission" date="2022-03" db="EMBL/GenBank/DDBJ databases">
        <title>Draft genome sequence of Aduncisulcus paluster, a free-living microaerophilic Fornicata.</title>
        <authorList>
            <person name="Yuyama I."/>
            <person name="Kume K."/>
            <person name="Tamura T."/>
            <person name="Inagaki Y."/>
            <person name="Hashimoto T."/>
        </authorList>
    </citation>
    <scope>NUCLEOTIDE SEQUENCE</scope>
    <source>
        <strain evidence="1">NY0171</strain>
    </source>
</reference>
<proteinExistence type="predicted"/>
<sequence>MSKIRISYSLPEVYMDECKAKPFEILYFDALITSIKRTTRKNELMDLYKKSCPHIRLIFDQYTSSPSIIISNIDLFELCFECLSLFVKHYIRKGDRSAIEIILDSSSIKDIIDSFLPSMIRVESILRVKKDDDKEEGGTAEFGVNSISMLLFRMLSVSRFHVKSLCVSIFPQISSVLSKMISLGLSKKFEDSFIEDILKTCRAIAFATDDPTKNSLLSLLLPHILPWMKKYPDKKFFFLWTNILKNITLDEDNIQPHKYRSSQLWFVFHPVLDVIKDTSSKDITFNDDAVIRCLDFFANLSCIPSQAIEVHDCVKNGLLDSWFEMIKKKSEEGKDDGNWGTKYWLRFISILSAIPCLVPHLSPK</sequence>
<dbReference type="Proteomes" id="UP001057375">
    <property type="component" value="Unassembled WGS sequence"/>
</dbReference>
<name>A0ABQ5KLS4_9EUKA</name>
<gene>
    <name evidence="1" type="ORF">ADUPG1_006219</name>
</gene>
<protein>
    <submittedName>
        <fullName evidence="1">Uncharacterized protein</fullName>
    </submittedName>
</protein>
<comment type="caution">
    <text evidence="1">The sequence shown here is derived from an EMBL/GenBank/DDBJ whole genome shotgun (WGS) entry which is preliminary data.</text>
</comment>
<accession>A0ABQ5KLS4</accession>